<dbReference type="RefSeq" id="WP_044398802.1">
    <property type="nucleotide sequence ID" value="NZ_JXYQ01000037.1"/>
</dbReference>
<dbReference type="GO" id="GO:0003841">
    <property type="term" value="F:1-acylglycerol-3-phosphate O-acyltransferase activity"/>
    <property type="evidence" value="ECO:0007669"/>
    <property type="project" value="TreeGrafter"/>
</dbReference>
<comment type="pathway">
    <text evidence="1">Lipid metabolism.</text>
</comment>
<proteinExistence type="predicted"/>
<dbReference type="GO" id="GO:0006654">
    <property type="term" value="P:phosphatidic acid biosynthetic process"/>
    <property type="evidence" value="ECO:0007669"/>
    <property type="project" value="TreeGrafter"/>
</dbReference>
<dbReference type="AlphaFoldDB" id="A0A0D7K7F5"/>
<evidence type="ECO:0000313" key="6">
    <source>
        <dbReference type="Proteomes" id="UP000032566"/>
    </source>
</evidence>
<organism evidence="5 6">
    <name type="scientific">Acidovorax temperans</name>
    <dbReference type="NCBI Taxonomy" id="80878"/>
    <lineage>
        <taxon>Bacteria</taxon>
        <taxon>Pseudomonadati</taxon>
        <taxon>Pseudomonadota</taxon>
        <taxon>Betaproteobacteria</taxon>
        <taxon>Burkholderiales</taxon>
        <taxon>Comamonadaceae</taxon>
        <taxon>Acidovorax</taxon>
    </lineage>
</organism>
<keyword evidence="2 5" id="KW-0808">Transferase</keyword>
<dbReference type="PATRIC" id="fig|80878.5.peg.2120"/>
<dbReference type="EMBL" id="JXYQ01000037">
    <property type="protein sequence ID" value="KJA10266.1"/>
    <property type="molecule type" value="Genomic_DNA"/>
</dbReference>
<evidence type="ECO:0000256" key="3">
    <source>
        <dbReference type="ARBA" id="ARBA00023315"/>
    </source>
</evidence>
<gene>
    <name evidence="5" type="ORF">RP29_12155</name>
</gene>
<dbReference type="CDD" id="cd07989">
    <property type="entry name" value="LPLAT_AGPAT-like"/>
    <property type="match status" value="1"/>
</dbReference>
<evidence type="ECO:0000259" key="4">
    <source>
        <dbReference type="SMART" id="SM00563"/>
    </source>
</evidence>
<accession>A0A0D7K7F5</accession>
<keyword evidence="6" id="KW-1185">Reference proteome</keyword>
<evidence type="ECO:0000256" key="2">
    <source>
        <dbReference type="ARBA" id="ARBA00022679"/>
    </source>
</evidence>
<evidence type="ECO:0000256" key="1">
    <source>
        <dbReference type="ARBA" id="ARBA00005189"/>
    </source>
</evidence>
<dbReference type="SUPFAM" id="SSF69593">
    <property type="entry name" value="Glycerol-3-phosphate (1)-acyltransferase"/>
    <property type="match status" value="1"/>
</dbReference>
<dbReference type="Proteomes" id="UP000032566">
    <property type="component" value="Unassembled WGS sequence"/>
</dbReference>
<dbReference type="PANTHER" id="PTHR10434:SF11">
    <property type="entry name" value="1-ACYL-SN-GLYCEROL-3-PHOSPHATE ACYLTRANSFERASE"/>
    <property type="match status" value="1"/>
</dbReference>
<keyword evidence="3 5" id="KW-0012">Acyltransferase</keyword>
<dbReference type="Pfam" id="PF01553">
    <property type="entry name" value="Acyltransferase"/>
    <property type="match status" value="1"/>
</dbReference>
<evidence type="ECO:0000313" key="5">
    <source>
        <dbReference type="EMBL" id="KJA10266.1"/>
    </source>
</evidence>
<name>A0A0D7K7F5_9BURK</name>
<comment type="caution">
    <text evidence="5">The sequence shown here is derived from an EMBL/GenBank/DDBJ whole genome shotgun (WGS) entry which is preliminary data.</text>
</comment>
<feature type="domain" description="Phospholipid/glycerol acyltransferase" evidence="4">
    <location>
        <begin position="67"/>
        <end position="179"/>
    </location>
</feature>
<dbReference type="PANTHER" id="PTHR10434">
    <property type="entry name" value="1-ACYL-SN-GLYCEROL-3-PHOSPHATE ACYLTRANSFERASE"/>
    <property type="match status" value="1"/>
</dbReference>
<dbReference type="SMART" id="SM00563">
    <property type="entry name" value="PlsC"/>
    <property type="match status" value="1"/>
</dbReference>
<reference evidence="5 6" key="1">
    <citation type="submission" date="2014-12" db="EMBL/GenBank/DDBJ databases">
        <title>Isolation of bacteria from lake water.</title>
        <authorList>
            <person name="Sheng K.-Y."/>
            <person name="Chin P.-S."/>
            <person name="Chan K.-G."/>
            <person name="Tan G.S."/>
        </authorList>
    </citation>
    <scope>NUCLEOTIDE SEQUENCE [LARGE SCALE GENOMIC DNA]</scope>
    <source>
        <strain evidence="5 6">KY4</strain>
    </source>
</reference>
<sequence>MKLPRALWRCARLLGHVLHGLWVVTLRFPRMSQEQQYIRVQAWSQQLLACAGISLRVQGTPPVRGPVMLVANHISWLDIPVMHAARHCCFISKSDVQGWPLIGTLATAGGTLYIERTSRRDAMRMVRTMQEALQRNEVLGVFPEGTTGDGRAMLPFHANLLQAAVAADAPVVPVGLRFVDKATGATSFAPSYIGDETLLGSIWRTLSAPAIEAVVTYGEPETSQGRDRREWAVHLQAVVDQLRLQQG</sequence>
<dbReference type="InterPro" id="IPR002123">
    <property type="entry name" value="Plipid/glycerol_acylTrfase"/>
</dbReference>
<dbReference type="STRING" id="80878.RP29_12155"/>
<protein>
    <submittedName>
        <fullName evidence="5">Glycerol acyltransferase</fullName>
    </submittedName>
</protein>